<name>R7VA09_CAPTE</name>
<dbReference type="InterPro" id="IPR009199">
    <property type="entry name" value="PhoPQ-act_pathogen-rel_PqaA"/>
</dbReference>
<dbReference type="SUPFAM" id="SSF53474">
    <property type="entry name" value="alpha/beta-Hydrolases"/>
    <property type="match status" value="1"/>
</dbReference>
<dbReference type="Proteomes" id="UP000014760">
    <property type="component" value="Unassembled WGS sequence"/>
</dbReference>
<evidence type="ECO:0000313" key="4">
    <source>
        <dbReference type="Proteomes" id="UP000014760"/>
    </source>
</evidence>
<dbReference type="Gene3D" id="3.40.50.1820">
    <property type="entry name" value="alpha/beta hydrolase"/>
    <property type="match status" value="1"/>
</dbReference>
<reference evidence="2 4" key="2">
    <citation type="journal article" date="2013" name="Nature">
        <title>Insights into bilaterian evolution from three spiralian genomes.</title>
        <authorList>
            <person name="Simakov O."/>
            <person name="Marletaz F."/>
            <person name="Cho S.J."/>
            <person name="Edsinger-Gonzales E."/>
            <person name="Havlak P."/>
            <person name="Hellsten U."/>
            <person name="Kuo D.H."/>
            <person name="Larsson T."/>
            <person name="Lv J."/>
            <person name="Arendt D."/>
            <person name="Savage R."/>
            <person name="Osoegawa K."/>
            <person name="de Jong P."/>
            <person name="Grimwood J."/>
            <person name="Chapman J.A."/>
            <person name="Shapiro H."/>
            <person name="Aerts A."/>
            <person name="Otillar R.P."/>
            <person name="Terry A.Y."/>
            <person name="Boore J.L."/>
            <person name="Grigoriev I.V."/>
            <person name="Lindberg D.R."/>
            <person name="Seaver E.C."/>
            <person name="Weisblat D.A."/>
            <person name="Putnam N.H."/>
            <person name="Rokhsar D.S."/>
        </authorList>
    </citation>
    <scope>NUCLEOTIDE SEQUENCE</scope>
    <source>
        <strain evidence="2 4">I ESC-2004</strain>
    </source>
</reference>
<dbReference type="OMA" id="NINMTSQ"/>
<dbReference type="EnsemblMetazoa" id="CapteT201616">
    <property type="protein sequence ID" value="CapteP201616"/>
    <property type="gene ID" value="CapteG201616"/>
</dbReference>
<proteinExistence type="predicted"/>
<dbReference type="EMBL" id="AMQN01005370">
    <property type="status" value="NOT_ANNOTATED_CDS"/>
    <property type="molecule type" value="Genomic_DNA"/>
</dbReference>
<organism evidence="2">
    <name type="scientific">Capitella teleta</name>
    <name type="common">Polychaete worm</name>
    <dbReference type="NCBI Taxonomy" id="283909"/>
    <lineage>
        <taxon>Eukaryota</taxon>
        <taxon>Metazoa</taxon>
        <taxon>Spiralia</taxon>
        <taxon>Lophotrochozoa</taxon>
        <taxon>Annelida</taxon>
        <taxon>Polychaeta</taxon>
        <taxon>Sedentaria</taxon>
        <taxon>Scolecida</taxon>
        <taxon>Capitellidae</taxon>
        <taxon>Capitella</taxon>
    </lineage>
</organism>
<reference evidence="4" key="1">
    <citation type="submission" date="2012-12" db="EMBL/GenBank/DDBJ databases">
        <authorList>
            <person name="Hellsten U."/>
            <person name="Grimwood J."/>
            <person name="Chapman J.A."/>
            <person name="Shapiro H."/>
            <person name="Aerts A."/>
            <person name="Otillar R.P."/>
            <person name="Terry A.Y."/>
            <person name="Boore J.L."/>
            <person name="Simakov O."/>
            <person name="Marletaz F."/>
            <person name="Cho S.-J."/>
            <person name="Edsinger-Gonzales E."/>
            <person name="Havlak P."/>
            <person name="Kuo D.-H."/>
            <person name="Larsson T."/>
            <person name="Lv J."/>
            <person name="Arendt D."/>
            <person name="Savage R."/>
            <person name="Osoegawa K."/>
            <person name="de Jong P."/>
            <person name="Lindberg D.R."/>
            <person name="Seaver E.C."/>
            <person name="Weisblat D.A."/>
            <person name="Putnam N.H."/>
            <person name="Grigoriev I.V."/>
            <person name="Rokhsar D.S."/>
        </authorList>
    </citation>
    <scope>NUCLEOTIDE SEQUENCE</scope>
    <source>
        <strain evidence="4">I ESC-2004</strain>
    </source>
</reference>
<feature type="signal peptide" evidence="1">
    <location>
        <begin position="1"/>
        <end position="17"/>
    </location>
</feature>
<keyword evidence="4" id="KW-1185">Reference proteome</keyword>
<accession>R7VA09</accession>
<sequence length="484" mass="55769">MLLTLWLLVAAVQLVAADDHPLFEYVQRPDDSFAFEEIETYQEDDYVVHVLNMTSQTWMDDSFSDRSVWWHYVVIVRPTEVKTISDQGGIFVGLGDMDDEPPHPDTDPFIPLLVQLSLSTESVAAMVTNVPQQPCVFGADPEGKPRSEDDIISWTWANFMNDTENRNTDSLLYMPMVKSIVKAMDAITAFTTEQDEFWEIDKYVITGPSKRGWTTWLTGAVDERVVGMAPMVLTMLNMIPNMHHHYQSMGGWSWAFGDYWRAGLTSRLDDEDTKLVTAAQDPYELREYMTMPKLVIKAANDEFFMLDDSQFFFDELPGVKYNFILQNAMHFMVGHYDRLVAELSTFFLHDVTFPSLDYNMTSNETNAVTTLTLEEEPHNITVWYAYTNNEDDRRDWRWLVLGENGTEVQTGVRFHRGEYEDMGDLEFRAEFEAPESGWIGFFVTVMFESEIDGRYIEFSTEPNIVPNTFGYEDCEGAECEGILK</sequence>
<evidence type="ECO:0000313" key="2">
    <source>
        <dbReference type="EMBL" id="ELU12570.1"/>
    </source>
</evidence>
<dbReference type="PANTHER" id="PTHR31497:SF0">
    <property type="entry name" value="AUTOCRINE PROLIFERATION REPRESSOR PROTEIN A"/>
    <property type="match status" value="1"/>
</dbReference>
<evidence type="ECO:0000313" key="3">
    <source>
        <dbReference type="EnsemblMetazoa" id="CapteP201616"/>
    </source>
</evidence>
<reference evidence="3" key="3">
    <citation type="submission" date="2015-06" db="UniProtKB">
        <authorList>
            <consortium name="EnsemblMetazoa"/>
        </authorList>
    </citation>
    <scope>IDENTIFICATION</scope>
</reference>
<evidence type="ECO:0000256" key="1">
    <source>
        <dbReference type="SAM" id="SignalP"/>
    </source>
</evidence>
<dbReference type="PIRSF" id="PIRSF014728">
    <property type="entry name" value="PqaA"/>
    <property type="match status" value="1"/>
</dbReference>
<keyword evidence="1" id="KW-0732">Signal</keyword>
<protein>
    <submittedName>
        <fullName evidence="2 3">Uncharacterized protein</fullName>
    </submittedName>
</protein>
<dbReference type="AlphaFoldDB" id="R7VA09"/>
<dbReference type="OrthoDB" id="2020799at2759"/>
<dbReference type="HOGENOM" id="CLU_036488_1_0_1"/>
<feature type="chain" id="PRO_5008788856" evidence="1">
    <location>
        <begin position="18"/>
        <end position="484"/>
    </location>
</feature>
<dbReference type="EMBL" id="KB295847">
    <property type="protein sequence ID" value="ELU12570.1"/>
    <property type="molecule type" value="Genomic_DNA"/>
</dbReference>
<dbReference type="Pfam" id="PF10142">
    <property type="entry name" value="PhoPQ_related"/>
    <property type="match status" value="1"/>
</dbReference>
<gene>
    <name evidence="2" type="ORF">CAPTEDRAFT_201616</name>
</gene>
<dbReference type="PANTHER" id="PTHR31497">
    <property type="entry name" value="AUTOCRINE PROLIFERATION REPRESSOR PROTEIN A"/>
    <property type="match status" value="1"/>
</dbReference>
<dbReference type="InterPro" id="IPR029058">
    <property type="entry name" value="AB_hydrolase_fold"/>
</dbReference>